<accession>A0A385EC09</accession>
<proteinExistence type="predicted"/>
<name>A0A385EC09_9CAUD</name>
<dbReference type="EMBL" id="MH588546">
    <property type="protein sequence ID" value="AXQ69421.1"/>
    <property type="molecule type" value="Genomic_DNA"/>
</dbReference>
<evidence type="ECO:0000313" key="1">
    <source>
        <dbReference type="EMBL" id="AXQ69421.1"/>
    </source>
</evidence>
<organism evidence="1 2">
    <name type="scientific">Caulobacter phage CcrBL9</name>
    <dbReference type="NCBI Taxonomy" id="2283270"/>
    <lineage>
        <taxon>Viruses</taxon>
        <taxon>Duplodnaviria</taxon>
        <taxon>Heunggongvirae</taxon>
        <taxon>Uroviricota</taxon>
        <taxon>Caudoviricetes</taxon>
        <taxon>Jeanschmidtviridae</taxon>
        <taxon>Bertelyvirus</taxon>
        <taxon>Bertelyvirus BL9</taxon>
    </lineage>
</organism>
<sequence>MGEPYRPPLSDANLALIVKALERYTMDERAVAFNDRMSMDIRAAAKTKADEASKLRLDLLNRTIS</sequence>
<keyword evidence="2" id="KW-1185">Reference proteome</keyword>
<dbReference type="Proteomes" id="UP000259421">
    <property type="component" value="Segment"/>
</dbReference>
<reference evidence="1 2" key="2">
    <citation type="submission" date="2018-09" db="EMBL/GenBank/DDBJ databases">
        <title>Giant CbK-like Caulobacter bacteriophages have genetically divergent genomes.</title>
        <authorList>
            <person name="Wilson K."/>
            <person name="Ely B."/>
        </authorList>
    </citation>
    <scope>NUCLEOTIDE SEQUENCE [LARGE SCALE GENOMIC DNA]</scope>
</reference>
<protein>
    <submittedName>
        <fullName evidence="1">Uncharacterized protein</fullName>
    </submittedName>
</protein>
<reference evidence="2" key="1">
    <citation type="submission" date="2018-07" db="EMBL/GenBank/DDBJ databases">
        <title>Giant CbK-like Caulobacter bacteriophages have genetically divergent genomes.</title>
        <authorList>
            <person name="Wilson K.M."/>
            <person name="Ely B."/>
        </authorList>
    </citation>
    <scope>NUCLEOTIDE SEQUENCE [LARGE SCALE GENOMIC DNA]</scope>
</reference>
<evidence type="ECO:0000313" key="2">
    <source>
        <dbReference type="Proteomes" id="UP000259421"/>
    </source>
</evidence>
<gene>
    <name evidence="1" type="ORF">CcrBL9_gp397</name>
</gene>